<evidence type="ECO:0000256" key="5">
    <source>
        <dbReference type="ARBA" id="ARBA00022679"/>
    </source>
</evidence>
<dbReference type="HOGENOM" id="CLU_035060_4_1_2"/>
<dbReference type="PANTHER" id="PTHR20426">
    <property type="entry name" value="RIBOSOME BIOGENESIS PROTEIN TSR3 HOMOLOG"/>
    <property type="match status" value="1"/>
</dbReference>
<dbReference type="EC" id="2.5.1.157" evidence="7"/>
<reference evidence="9 10" key="1">
    <citation type="journal article" date="2011" name="Stand. Genomic Sci.">
        <title>Complete genome sequence of the hyperthermophilic chemolithoautotroph Pyrolobus fumarii type strain (1A).</title>
        <authorList>
            <person name="Anderson I."/>
            <person name="Goker M."/>
            <person name="Nolan M."/>
            <person name="Lucas S."/>
            <person name="Hammon N."/>
            <person name="Deshpande S."/>
            <person name="Cheng J.F."/>
            <person name="Tapia R."/>
            <person name="Han C."/>
            <person name="Goodwin L."/>
            <person name="Pitluck S."/>
            <person name="Huntemann M."/>
            <person name="Liolios K."/>
            <person name="Ivanova N."/>
            <person name="Pagani I."/>
            <person name="Mavromatis K."/>
            <person name="Ovchinikova G."/>
            <person name="Pati A."/>
            <person name="Chen A."/>
            <person name="Palaniappan K."/>
            <person name="Land M."/>
            <person name="Hauser L."/>
            <person name="Brambilla E.M."/>
            <person name="Huber H."/>
            <person name="Yasawong M."/>
            <person name="Rohde M."/>
            <person name="Spring S."/>
            <person name="Abt B."/>
            <person name="Sikorski J."/>
            <person name="Wirth R."/>
            <person name="Detter J.C."/>
            <person name="Woyke T."/>
            <person name="Bristow J."/>
            <person name="Eisen J.A."/>
            <person name="Markowitz V."/>
            <person name="Hugenholtz P."/>
            <person name="Kyrpides N.C."/>
            <person name="Klenk H.P."/>
            <person name="Lapidus A."/>
        </authorList>
    </citation>
    <scope>NUCLEOTIDE SEQUENCE [LARGE SCALE GENOMIC DNA]</scope>
    <source>
        <strain evidence="10">DSM 11204 / 1A</strain>
    </source>
</reference>
<dbReference type="PANTHER" id="PTHR20426:SF0">
    <property type="entry name" value="18S RRNA AMINOCARBOXYPROPYLTRANSFERASE"/>
    <property type="match status" value="1"/>
</dbReference>
<comment type="function">
    <text evidence="7">Aminocarboxypropyltransferase that catalyzes the aminocarboxypropyl transfer on pseudouridine corresponding to position 914 in M.jannaschii 16S rRNA. It constitutes the last step in biosynthesis of the hypermodified N1-methyl-N3-(3-amino-3-carboxypropyl) pseudouridine (m1acp3-Psi).</text>
</comment>
<feature type="binding site" evidence="7">
    <location>
        <position position="111"/>
    </location>
    <ligand>
        <name>S-adenosyl-L-methionine</name>
        <dbReference type="ChEBI" id="CHEBI:59789"/>
    </ligand>
</feature>
<accession>G0EEI8</accession>
<organism evidence="9 10">
    <name type="scientific">Pyrolobus fumarii (strain DSM 11204 / 1A)</name>
    <dbReference type="NCBI Taxonomy" id="694429"/>
    <lineage>
        <taxon>Archaea</taxon>
        <taxon>Thermoproteota</taxon>
        <taxon>Thermoprotei</taxon>
        <taxon>Desulfurococcales</taxon>
        <taxon>Pyrodictiaceae</taxon>
        <taxon>Pyrolobus</taxon>
    </lineage>
</organism>
<keyword evidence="6 7" id="KW-0949">S-adenosyl-L-methionine</keyword>
<keyword evidence="2 7" id="KW-0963">Cytoplasm</keyword>
<feature type="binding site" evidence="7">
    <location>
        <position position="68"/>
    </location>
    <ligand>
        <name>S-adenosyl-L-methionine</name>
        <dbReference type="ChEBI" id="CHEBI:59789"/>
    </ligand>
</feature>
<dbReference type="EMBL" id="CP002838">
    <property type="protein sequence ID" value="AEM38029.1"/>
    <property type="molecule type" value="Genomic_DNA"/>
</dbReference>
<evidence type="ECO:0000256" key="7">
    <source>
        <dbReference type="HAMAP-Rule" id="MF_01116"/>
    </source>
</evidence>
<feature type="binding site" evidence="7">
    <location>
        <position position="92"/>
    </location>
    <ligand>
        <name>S-adenosyl-L-methionine</name>
        <dbReference type="ChEBI" id="CHEBI:59789"/>
    </ligand>
</feature>
<evidence type="ECO:0000256" key="4">
    <source>
        <dbReference type="ARBA" id="ARBA00022552"/>
    </source>
</evidence>
<keyword evidence="3 7" id="KW-0690">Ribosome biogenesis</keyword>
<evidence type="ECO:0000313" key="10">
    <source>
        <dbReference type="Proteomes" id="UP000001037"/>
    </source>
</evidence>
<evidence type="ECO:0000256" key="2">
    <source>
        <dbReference type="ARBA" id="ARBA00022490"/>
    </source>
</evidence>
<dbReference type="GeneID" id="11139793"/>
<dbReference type="GO" id="GO:0106388">
    <property type="term" value="F:rRNA small subunit aminocarboxypropyltransferase activity"/>
    <property type="evidence" value="ECO:0007669"/>
    <property type="project" value="UniProtKB-EC"/>
</dbReference>
<keyword evidence="10" id="KW-1185">Reference proteome</keyword>
<sequence length="195" mass="22162">MKPTPKVYVVHYREDDPGKCTALRMVRAGEAIIVRRPPPGTLLLDPYAATPVSQLDADIVVKRGVTVIDASWKKLNGHKLEMIRKRTNPRRLPLLFAANPPHYGLAFKLSSIEAVIATLYITGFKSEAERLTRLYKWVYNFIELNRELLDAYAASKTPEEILEHEATLLSKILEREVKPAEVPTIISRILQYDAR</sequence>
<dbReference type="Proteomes" id="UP000001037">
    <property type="component" value="Chromosome"/>
</dbReference>
<dbReference type="InterPro" id="IPR007177">
    <property type="entry name" value="Tsr3_C"/>
</dbReference>
<dbReference type="NCBIfam" id="NF002621">
    <property type="entry name" value="PRK02287.1"/>
    <property type="match status" value="1"/>
</dbReference>
<dbReference type="STRING" id="694429.Pyrfu_0157"/>
<dbReference type="HAMAP" id="MF_01116">
    <property type="entry name" value="TSR3"/>
    <property type="match status" value="1"/>
</dbReference>
<name>G0EEI8_PYRF1</name>
<keyword evidence="5 7" id="KW-0808">Transferase</keyword>
<dbReference type="InterPro" id="IPR022968">
    <property type="entry name" value="Tsr3-like"/>
</dbReference>
<feature type="domain" description="16S/18S rRNA aminocarboxypropyltransferase Tsr3 C-terminal" evidence="8">
    <location>
        <begin position="42"/>
        <end position="167"/>
    </location>
</feature>
<evidence type="ECO:0000256" key="3">
    <source>
        <dbReference type="ARBA" id="ARBA00022517"/>
    </source>
</evidence>
<dbReference type="AlphaFoldDB" id="G0EEI8"/>
<evidence type="ECO:0000259" key="8">
    <source>
        <dbReference type="Pfam" id="PF04034"/>
    </source>
</evidence>
<comment type="similarity">
    <text evidence="7">Belongs to the TDD superfamily. TSR3 family.</text>
</comment>
<comment type="subcellular location">
    <subcellularLocation>
        <location evidence="7">Cytoplasm</location>
    </subcellularLocation>
</comment>
<comment type="caution">
    <text evidence="7">Lacks conserved residue(s) required for the propagation of feature annotation.</text>
</comment>
<evidence type="ECO:0000256" key="6">
    <source>
        <dbReference type="ARBA" id="ARBA00022691"/>
    </source>
</evidence>
<dbReference type="OrthoDB" id="7441at2157"/>
<dbReference type="FunCoup" id="G0EEI8">
    <property type="interactions" value="102"/>
</dbReference>
<dbReference type="GO" id="GO:1904047">
    <property type="term" value="F:S-adenosyl-L-methionine binding"/>
    <property type="evidence" value="ECO:0007669"/>
    <property type="project" value="UniProtKB-UniRule"/>
</dbReference>
<dbReference type="KEGG" id="pfm:Pyrfu_0157"/>
<proteinExistence type="inferred from homology"/>
<dbReference type="GO" id="GO:0005737">
    <property type="term" value="C:cytoplasm"/>
    <property type="evidence" value="ECO:0007669"/>
    <property type="project" value="UniProtKB-SubCell"/>
</dbReference>
<evidence type="ECO:0000256" key="1">
    <source>
        <dbReference type="ARBA" id="ARBA00014114"/>
    </source>
</evidence>
<comment type="catalytic activity">
    <reaction evidence="7">
        <text>an N(1)-methylpseudouridine in rRNA + S-adenosyl-L-methionine = N(1)-methyl-N(3)-[(3S)-3-amino-3-carboxypropyl]pseudouridine in rRNA + S-methyl-5'-thioadenosine + H(+)</text>
        <dbReference type="Rhea" id="RHEA:63296"/>
        <dbReference type="Rhea" id="RHEA-COMP:11634"/>
        <dbReference type="Rhea" id="RHEA-COMP:16310"/>
        <dbReference type="ChEBI" id="CHEBI:15378"/>
        <dbReference type="ChEBI" id="CHEBI:17509"/>
        <dbReference type="ChEBI" id="CHEBI:59789"/>
        <dbReference type="ChEBI" id="CHEBI:74890"/>
        <dbReference type="ChEBI" id="CHEBI:146234"/>
        <dbReference type="EC" id="2.5.1.157"/>
    </reaction>
</comment>
<dbReference type="GO" id="GO:0000455">
    <property type="term" value="P:enzyme-directed rRNA pseudouridine synthesis"/>
    <property type="evidence" value="ECO:0007669"/>
    <property type="project" value="UniProtKB-UniRule"/>
</dbReference>
<gene>
    <name evidence="9" type="ordered locus">Pyrfu_0157</name>
</gene>
<dbReference type="InParanoid" id="G0EEI8"/>
<keyword evidence="4 7" id="KW-0698">rRNA processing</keyword>
<dbReference type="Pfam" id="PF04034">
    <property type="entry name" value="Ribo_biogen_C"/>
    <property type="match status" value="1"/>
</dbReference>
<dbReference type="RefSeq" id="WP_014025706.1">
    <property type="nucleotide sequence ID" value="NC_015931.1"/>
</dbReference>
<protein>
    <recommendedName>
        <fullName evidence="1 7">16S rRNA aminocarboxypropyltransferase</fullName>
        <ecNumber evidence="7">2.5.1.157</ecNumber>
    </recommendedName>
</protein>
<dbReference type="eggNOG" id="arCOG04733">
    <property type="taxonomic scope" value="Archaea"/>
</dbReference>
<evidence type="ECO:0000313" key="9">
    <source>
        <dbReference type="EMBL" id="AEM38029.1"/>
    </source>
</evidence>
<feature type="binding site" evidence="7">
    <location>
        <position position="21"/>
    </location>
    <ligand>
        <name>S-adenosyl-L-methionine</name>
        <dbReference type="ChEBI" id="CHEBI:59789"/>
    </ligand>
</feature>